<sequence length="306" mass="33366">MALELGSALLGSAGISAGSALLGSFIDSFDKSAEKQDAINYQRQKEFAQNQLQWRAADAEKAGLSKFAALSGSNSFYTPSYSGSSSNFGSGVAAAGGAFSDAMQKYAVLSQQEALTGQKLDNRNKVLDNKLKEQDIQAKEIKQGNSLTRNTGGLDKTLSKDNQEFLEDSPFGAPFKIDAVVETLTKNPAGAKRELANMSPIFKKSLFDVHEDRKATGVLRSVPTFDLSTLNYGERQTLKDYLYQLGYLDNAINKGALRSKAEIDYIFKNSDSDALNNALDPAVVDYNQGSLLYKNFKNFFSRLGYD</sequence>
<dbReference type="EMBL" id="OM869639">
    <property type="protein sequence ID" value="UPW41625.1"/>
    <property type="molecule type" value="Genomic_DNA"/>
</dbReference>
<proteinExistence type="predicted"/>
<protein>
    <submittedName>
        <fullName evidence="1">DNA pilot protein</fullName>
    </submittedName>
</protein>
<organism evidence="1">
    <name type="scientific">Peromfec virus RodF8_37</name>
    <dbReference type="NCBI Taxonomy" id="2929372"/>
    <lineage>
        <taxon>Viruses</taxon>
        <taxon>Monodnaviria</taxon>
        <taxon>Sangervirae</taxon>
        <taxon>Phixviricota</taxon>
        <taxon>Malgrandaviricetes</taxon>
        <taxon>Petitvirales</taxon>
        <taxon>Microviridae</taxon>
    </lineage>
</organism>
<reference evidence="1" key="1">
    <citation type="submission" date="2022-02" db="EMBL/GenBank/DDBJ databases">
        <title>Towards deciphering the DNA virus diversity associated with rodent species in the families Cricetidae and Heteromyidae.</title>
        <authorList>
            <person name="Lund M."/>
            <person name="Larsen B.B."/>
            <person name="Gryseels S."/>
            <person name="Kraberger S."/>
            <person name="Rowsey D.M."/>
            <person name="Steger L."/>
            <person name="Yule K.M."/>
            <person name="Upham N.S."/>
            <person name="Worobey M."/>
            <person name="Van Doorslaer K."/>
            <person name="Varsani A."/>
        </authorList>
    </citation>
    <scope>NUCLEOTIDE SEQUENCE</scope>
    <source>
        <strain evidence="1">NeonRodF8_37</strain>
    </source>
</reference>
<evidence type="ECO:0000313" key="1">
    <source>
        <dbReference type="EMBL" id="UPW41625.1"/>
    </source>
</evidence>
<accession>A0A976R889</accession>
<name>A0A976R889_9VIRU</name>